<evidence type="ECO:0000313" key="2">
    <source>
        <dbReference type="Proteomes" id="UP000053825"/>
    </source>
</evidence>
<name>A0A0L7RAP8_9HYME</name>
<protein>
    <submittedName>
        <fullName evidence="1">Uncharacterized protein</fullName>
    </submittedName>
</protein>
<dbReference type="EMBL" id="KQ414618">
    <property type="protein sequence ID" value="KOC67987.1"/>
    <property type="molecule type" value="Genomic_DNA"/>
</dbReference>
<dbReference type="Proteomes" id="UP000053825">
    <property type="component" value="Unassembled WGS sequence"/>
</dbReference>
<sequence length="92" mass="10245">PYFFHGTQTGGRFYNFLVGELEGLLEDVPLATRLRMWFHHYGDRETGVAIDKDRSGEGDGNGKFVESGAVRPRANLDATCALLRLLEDEGKS</sequence>
<reference evidence="1 2" key="1">
    <citation type="submission" date="2015-07" db="EMBL/GenBank/DDBJ databases">
        <title>The genome of Habropoda laboriosa.</title>
        <authorList>
            <person name="Pan H."/>
            <person name="Kapheim K."/>
        </authorList>
    </citation>
    <scope>NUCLEOTIDE SEQUENCE [LARGE SCALE GENOMIC DNA]</scope>
    <source>
        <strain evidence="1">0110345459</strain>
    </source>
</reference>
<evidence type="ECO:0000313" key="1">
    <source>
        <dbReference type="EMBL" id="KOC67987.1"/>
    </source>
</evidence>
<gene>
    <name evidence="1" type="ORF">WH47_12317</name>
</gene>
<keyword evidence="2" id="KW-1185">Reference proteome</keyword>
<proteinExistence type="predicted"/>
<dbReference type="AlphaFoldDB" id="A0A0L7RAP8"/>
<feature type="non-terminal residue" evidence="1">
    <location>
        <position position="1"/>
    </location>
</feature>
<accession>A0A0L7RAP8</accession>
<organism evidence="1 2">
    <name type="scientific">Habropoda laboriosa</name>
    <dbReference type="NCBI Taxonomy" id="597456"/>
    <lineage>
        <taxon>Eukaryota</taxon>
        <taxon>Metazoa</taxon>
        <taxon>Ecdysozoa</taxon>
        <taxon>Arthropoda</taxon>
        <taxon>Hexapoda</taxon>
        <taxon>Insecta</taxon>
        <taxon>Pterygota</taxon>
        <taxon>Neoptera</taxon>
        <taxon>Endopterygota</taxon>
        <taxon>Hymenoptera</taxon>
        <taxon>Apocrita</taxon>
        <taxon>Aculeata</taxon>
        <taxon>Apoidea</taxon>
        <taxon>Anthophila</taxon>
        <taxon>Apidae</taxon>
        <taxon>Habropoda</taxon>
    </lineage>
</organism>